<dbReference type="EMBL" id="JAHRHJ020000003">
    <property type="protein sequence ID" value="KAH9322457.1"/>
    <property type="molecule type" value="Genomic_DNA"/>
</dbReference>
<evidence type="ECO:0000256" key="1">
    <source>
        <dbReference type="SAM" id="MobiDB-lite"/>
    </source>
</evidence>
<evidence type="ECO:0000313" key="2">
    <source>
        <dbReference type="EMBL" id="KAH9322457.1"/>
    </source>
</evidence>
<feature type="non-terminal residue" evidence="2">
    <location>
        <position position="59"/>
    </location>
</feature>
<name>A0AA38GI60_TAXCH</name>
<gene>
    <name evidence="2" type="ORF">KI387_017096</name>
</gene>
<accession>A0AA38GI60</accession>
<organism evidence="2 3">
    <name type="scientific">Taxus chinensis</name>
    <name type="common">Chinese yew</name>
    <name type="synonym">Taxus wallichiana var. chinensis</name>
    <dbReference type="NCBI Taxonomy" id="29808"/>
    <lineage>
        <taxon>Eukaryota</taxon>
        <taxon>Viridiplantae</taxon>
        <taxon>Streptophyta</taxon>
        <taxon>Embryophyta</taxon>
        <taxon>Tracheophyta</taxon>
        <taxon>Spermatophyta</taxon>
        <taxon>Pinopsida</taxon>
        <taxon>Pinidae</taxon>
        <taxon>Conifers II</taxon>
        <taxon>Cupressales</taxon>
        <taxon>Taxaceae</taxon>
        <taxon>Taxus</taxon>
    </lineage>
</organism>
<reference evidence="2 3" key="1">
    <citation type="journal article" date="2021" name="Nat. Plants">
        <title>The Taxus genome provides insights into paclitaxel biosynthesis.</title>
        <authorList>
            <person name="Xiong X."/>
            <person name="Gou J."/>
            <person name="Liao Q."/>
            <person name="Li Y."/>
            <person name="Zhou Q."/>
            <person name="Bi G."/>
            <person name="Li C."/>
            <person name="Du R."/>
            <person name="Wang X."/>
            <person name="Sun T."/>
            <person name="Guo L."/>
            <person name="Liang H."/>
            <person name="Lu P."/>
            <person name="Wu Y."/>
            <person name="Zhang Z."/>
            <person name="Ro D.K."/>
            <person name="Shang Y."/>
            <person name="Huang S."/>
            <person name="Yan J."/>
        </authorList>
    </citation>
    <scope>NUCLEOTIDE SEQUENCE [LARGE SCALE GENOMIC DNA]</scope>
    <source>
        <strain evidence="2">Ta-2019</strain>
    </source>
</reference>
<sequence length="59" mass="6526">VIEKGIQIEKALITKGTLKTQSKDNQSVKPAEKPKIFNKNKNMVGDGITDSKRVQTVQT</sequence>
<feature type="non-terminal residue" evidence="2">
    <location>
        <position position="1"/>
    </location>
</feature>
<dbReference type="AlphaFoldDB" id="A0AA38GI60"/>
<evidence type="ECO:0000313" key="3">
    <source>
        <dbReference type="Proteomes" id="UP000824469"/>
    </source>
</evidence>
<feature type="region of interest" description="Disordered" evidence="1">
    <location>
        <begin position="21"/>
        <end position="59"/>
    </location>
</feature>
<keyword evidence="3" id="KW-1185">Reference proteome</keyword>
<protein>
    <submittedName>
        <fullName evidence="2">Uncharacterized protein</fullName>
    </submittedName>
</protein>
<proteinExistence type="predicted"/>
<comment type="caution">
    <text evidence="2">The sequence shown here is derived from an EMBL/GenBank/DDBJ whole genome shotgun (WGS) entry which is preliminary data.</text>
</comment>
<dbReference type="Proteomes" id="UP000824469">
    <property type="component" value="Unassembled WGS sequence"/>
</dbReference>